<accession>A0A173LXP0</accession>
<dbReference type="AlphaFoldDB" id="A0A173LXP0"/>
<dbReference type="PROSITE" id="PS50935">
    <property type="entry name" value="SSB"/>
    <property type="match status" value="1"/>
</dbReference>
<feature type="compositionally biased region" description="Polar residues" evidence="3">
    <location>
        <begin position="111"/>
        <end position="120"/>
    </location>
</feature>
<evidence type="ECO:0000256" key="1">
    <source>
        <dbReference type="ARBA" id="ARBA00023125"/>
    </source>
</evidence>
<proteinExistence type="predicted"/>
<evidence type="ECO:0000256" key="2">
    <source>
        <dbReference type="PROSITE-ProRule" id="PRU00252"/>
    </source>
</evidence>
<dbReference type="Gene3D" id="2.40.50.140">
    <property type="entry name" value="Nucleic acid-binding proteins"/>
    <property type="match status" value="1"/>
</dbReference>
<gene>
    <name evidence="4" type="ORF">AUMI_110910</name>
</gene>
<feature type="region of interest" description="Disordered" evidence="3">
    <location>
        <begin position="1"/>
        <end position="29"/>
    </location>
</feature>
<dbReference type="SUPFAM" id="SSF50249">
    <property type="entry name" value="Nucleic acid-binding proteins"/>
    <property type="match status" value="1"/>
</dbReference>
<evidence type="ECO:0000256" key="3">
    <source>
        <dbReference type="SAM" id="MobiDB-lite"/>
    </source>
</evidence>
<name>A0A173LXP0_9MICO</name>
<dbReference type="EMBL" id="AP017457">
    <property type="protein sequence ID" value="BAU99633.1"/>
    <property type="molecule type" value="Genomic_DNA"/>
</dbReference>
<dbReference type="GO" id="GO:0003697">
    <property type="term" value="F:single-stranded DNA binding"/>
    <property type="evidence" value="ECO:0007669"/>
    <property type="project" value="InterPro"/>
</dbReference>
<dbReference type="KEGG" id="amin:AUMI_110910"/>
<feature type="compositionally biased region" description="Polar residues" evidence="3">
    <location>
        <begin position="1"/>
        <end position="10"/>
    </location>
</feature>
<dbReference type="InterPro" id="IPR000424">
    <property type="entry name" value="Primosome_PriB/ssb"/>
</dbReference>
<dbReference type="OrthoDB" id="4427276at2"/>
<protein>
    <submittedName>
        <fullName evidence="4">Single-stranded DNA-binding protein</fullName>
    </submittedName>
</protein>
<reference evidence="4 5" key="1">
    <citation type="journal article" date="2016" name="Genome Announc.">
        <title>Complete Genome Sequence of Aurantimicrobium minutum Type Strain KNCT, a Planktonic Ultramicrobacterium Isolated from River Water.</title>
        <authorList>
            <person name="Nakai R."/>
            <person name="Fujisawa T."/>
            <person name="Nakamura Y."/>
            <person name="Nishide H."/>
            <person name="Uchiyama I."/>
            <person name="Baba T."/>
            <person name="Toyoda A."/>
            <person name="Fujiyama A."/>
            <person name="Naganuma T."/>
            <person name="Niki H."/>
        </authorList>
    </citation>
    <scope>NUCLEOTIDE SEQUENCE [LARGE SCALE GENOMIC DNA]</scope>
    <source>
        <strain evidence="4 5">KNC</strain>
    </source>
</reference>
<dbReference type="RefSeq" id="WP_096382283.1">
    <property type="nucleotide sequence ID" value="NZ_AP017457.1"/>
</dbReference>
<evidence type="ECO:0000313" key="4">
    <source>
        <dbReference type="EMBL" id="BAU99633.1"/>
    </source>
</evidence>
<feature type="region of interest" description="Disordered" evidence="3">
    <location>
        <begin position="105"/>
        <end position="134"/>
    </location>
</feature>
<sequence>MSQIKATFTGSVVAEPEHGKTPNGTSKLQFPVYVNHAKKNKENNTYSKTGDVSKIRVTLWGDLTAADIRQGDLVEVTATIVEKEFKKRDGSDGRSIQTDWVESVTVKHRNQGPTGPQASLSVGLDVPADDDAPF</sequence>
<dbReference type="InterPro" id="IPR012340">
    <property type="entry name" value="NA-bd_OB-fold"/>
</dbReference>
<dbReference type="GeneID" id="80452282"/>
<keyword evidence="1 2" id="KW-0238">DNA-binding</keyword>
<dbReference type="Proteomes" id="UP000243847">
    <property type="component" value="Chromosome sequence1"/>
</dbReference>
<dbReference type="Pfam" id="PF00436">
    <property type="entry name" value="SSB"/>
    <property type="match status" value="1"/>
</dbReference>
<organism evidence="4 5">
    <name type="scientific">Aurantimicrobium minutum</name>
    <dbReference type="NCBI Taxonomy" id="708131"/>
    <lineage>
        <taxon>Bacteria</taxon>
        <taxon>Bacillati</taxon>
        <taxon>Actinomycetota</taxon>
        <taxon>Actinomycetes</taxon>
        <taxon>Micrococcales</taxon>
        <taxon>Microbacteriaceae</taxon>
        <taxon>Aurantimicrobium</taxon>
    </lineage>
</organism>
<evidence type="ECO:0000313" key="5">
    <source>
        <dbReference type="Proteomes" id="UP000243847"/>
    </source>
</evidence>